<organism evidence="2 3">
    <name type="scientific">Ruegeria spongiae</name>
    <dbReference type="NCBI Taxonomy" id="2942209"/>
    <lineage>
        <taxon>Bacteria</taxon>
        <taxon>Pseudomonadati</taxon>
        <taxon>Pseudomonadota</taxon>
        <taxon>Alphaproteobacteria</taxon>
        <taxon>Rhodobacterales</taxon>
        <taxon>Roseobacteraceae</taxon>
        <taxon>Ruegeria</taxon>
    </lineage>
</organism>
<evidence type="ECO:0000256" key="1">
    <source>
        <dbReference type="SAM" id="Phobius"/>
    </source>
</evidence>
<dbReference type="EMBL" id="JAMFMB010000031">
    <property type="protein sequence ID" value="MCL6285540.1"/>
    <property type="molecule type" value="Genomic_DNA"/>
</dbReference>
<gene>
    <name evidence="2" type="ORF">M3P21_18575</name>
</gene>
<sequence length="258" mass="28673">MESTIAQILVLVVPFVFVGFLLPKLNANWIAIPIALAAVLFVSNGLSDAFDPNSPIASALDQGAARPLGMAVPLLGVVCYIAGLLLVGLGAWLRRTFFDSKGIYTPPPPPPQRKLRHPITTEHCASIAETNWQELDANERALLIAYWRSAIASLHHYYEVSEGDAALVMTLASILSDNETEEKLGKETEALQLEIAQLDDTKRALRLALMVRMCEPMLREHPELIEPTAMLTGYQWLKDSKWERKLFPNFRPMRVASV</sequence>
<proteinExistence type="predicted"/>
<dbReference type="RefSeq" id="WP_249712436.1">
    <property type="nucleotide sequence ID" value="NZ_JAMFMB010000031.1"/>
</dbReference>
<evidence type="ECO:0000313" key="2">
    <source>
        <dbReference type="EMBL" id="MCL6285540.1"/>
    </source>
</evidence>
<keyword evidence="3" id="KW-1185">Reference proteome</keyword>
<feature type="transmembrane region" description="Helical" evidence="1">
    <location>
        <begin position="70"/>
        <end position="93"/>
    </location>
</feature>
<evidence type="ECO:0000313" key="3">
    <source>
        <dbReference type="Proteomes" id="UP001203880"/>
    </source>
</evidence>
<keyword evidence="1" id="KW-0472">Membrane</keyword>
<comment type="caution">
    <text evidence="2">The sequence shown here is derived from an EMBL/GenBank/DDBJ whole genome shotgun (WGS) entry which is preliminary data.</text>
</comment>
<protein>
    <submittedName>
        <fullName evidence="2">Uncharacterized protein</fullName>
    </submittedName>
</protein>
<feature type="transmembrane region" description="Helical" evidence="1">
    <location>
        <begin position="6"/>
        <end position="22"/>
    </location>
</feature>
<dbReference type="Proteomes" id="UP001203880">
    <property type="component" value="Unassembled WGS sequence"/>
</dbReference>
<feature type="transmembrane region" description="Helical" evidence="1">
    <location>
        <begin position="29"/>
        <end position="50"/>
    </location>
</feature>
<keyword evidence="1" id="KW-1133">Transmembrane helix</keyword>
<accession>A0ABT0Q6U6</accession>
<reference evidence="2" key="1">
    <citation type="submission" date="2022-05" db="EMBL/GenBank/DDBJ databases">
        <authorList>
            <person name="Park J.-S."/>
        </authorList>
    </citation>
    <scope>NUCLEOTIDE SEQUENCE</scope>
    <source>
        <strain evidence="2">2012CJ41-6</strain>
    </source>
</reference>
<keyword evidence="1" id="KW-0812">Transmembrane</keyword>
<name>A0ABT0Q6U6_9RHOB</name>